<gene>
    <name evidence="4" type="ORF">ACFQL7_10770</name>
</gene>
<name>A0ABD5YM48_9EURY</name>
<keyword evidence="1 4" id="KW-0808">Transferase</keyword>
<dbReference type="Proteomes" id="UP001596417">
    <property type="component" value="Unassembled WGS sequence"/>
</dbReference>
<evidence type="ECO:0000256" key="2">
    <source>
        <dbReference type="ARBA" id="ARBA00023315"/>
    </source>
</evidence>
<dbReference type="InterPro" id="IPR050832">
    <property type="entry name" value="Bact_Acetyltransf"/>
</dbReference>
<keyword evidence="2 4" id="KW-0012">Acyltransferase</keyword>
<dbReference type="Pfam" id="PF00583">
    <property type="entry name" value="Acetyltransf_1"/>
    <property type="match status" value="1"/>
</dbReference>
<dbReference type="InterPro" id="IPR000182">
    <property type="entry name" value="GNAT_dom"/>
</dbReference>
<evidence type="ECO:0000259" key="3">
    <source>
        <dbReference type="PROSITE" id="PS51186"/>
    </source>
</evidence>
<dbReference type="EMBL" id="JBHTAX010000001">
    <property type="protein sequence ID" value="MFC7190288.1"/>
    <property type="molecule type" value="Genomic_DNA"/>
</dbReference>
<organism evidence="4 5">
    <name type="scientific">Halocatena marina</name>
    <dbReference type="NCBI Taxonomy" id="2934937"/>
    <lineage>
        <taxon>Archaea</taxon>
        <taxon>Methanobacteriati</taxon>
        <taxon>Methanobacteriota</taxon>
        <taxon>Stenosarchaea group</taxon>
        <taxon>Halobacteria</taxon>
        <taxon>Halobacteriales</taxon>
        <taxon>Natronomonadaceae</taxon>
        <taxon>Halocatena</taxon>
    </lineage>
</organism>
<dbReference type="GeneID" id="76199886"/>
<dbReference type="RefSeq" id="WP_264556158.1">
    <property type="nucleotide sequence ID" value="NZ_CP109979.1"/>
</dbReference>
<evidence type="ECO:0000256" key="1">
    <source>
        <dbReference type="ARBA" id="ARBA00022679"/>
    </source>
</evidence>
<evidence type="ECO:0000313" key="4">
    <source>
        <dbReference type="EMBL" id="MFC7190288.1"/>
    </source>
</evidence>
<sequence length="142" mass="16420">MVSIEQLTSEQEWRAFYPVVDGFWPVDTVNQHVECLRTMTAQGYRAFGLTTEQPVAFAGVYVLTSPWYGTFTWLVDLVTHQEHRGEGCGTRLYEAVETWSREQGCETIVLASGVERTRAHQFYEHHGFEATEYWFEKSLVTD</sequence>
<accession>A0ABD5YM48</accession>
<feature type="domain" description="N-acetyltransferase" evidence="3">
    <location>
        <begin position="2"/>
        <end position="142"/>
    </location>
</feature>
<dbReference type="PANTHER" id="PTHR43877">
    <property type="entry name" value="AMINOALKYLPHOSPHONATE N-ACETYLTRANSFERASE-RELATED-RELATED"/>
    <property type="match status" value="1"/>
</dbReference>
<dbReference type="PROSITE" id="PS51186">
    <property type="entry name" value="GNAT"/>
    <property type="match status" value="1"/>
</dbReference>
<evidence type="ECO:0000313" key="5">
    <source>
        <dbReference type="Proteomes" id="UP001596417"/>
    </source>
</evidence>
<dbReference type="GO" id="GO:0016746">
    <property type="term" value="F:acyltransferase activity"/>
    <property type="evidence" value="ECO:0007669"/>
    <property type="project" value="UniProtKB-KW"/>
</dbReference>
<dbReference type="EC" id="2.3.1.-" evidence="4"/>
<dbReference type="PANTHER" id="PTHR43877:SF2">
    <property type="entry name" value="AMINOALKYLPHOSPHONATE N-ACETYLTRANSFERASE-RELATED"/>
    <property type="match status" value="1"/>
</dbReference>
<dbReference type="AlphaFoldDB" id="A0ABD5YM48"/>
<comment type="caution">
    <text evidence="4">The sequence shown here is derived from an EMBL/GenBank/DDBJ whole genome shotgun (WGS) entry which is preliminary data.</text>
</comment>
<protein>
    <submittedName>
        <fullName evidence="4">GNAT family N-acetyltransferase</fullName>
        <ecNumber evidence="4">2.3.1.-</ecNumber>
    </submittedName>
</protein>
<dbReference type="Gene3D" id="3.40.630.30">
    <property type="match status" value="1"/>
</dbReference>
<proteinExistence type="predicted"/>
<reference evidence="4 5" key="1">
    <citation type="journal article" date="2019" name="Int. J. Syst. Evol. Microbiol.">
        <title>The Global Catalogue of Microorganisms (GCM) 10K type strain sequencing project: providing services to taxonomists for standard genome sequencing and annotation.</title>
        <authorList>
            <consortium name="The Broad Institute Genomics Platform"/>
            <consortium name="The Broad Institute Genome Sequencing Center for Infectious Disease"/>
            <person name="Wu L."/>
            <person name="Ma J."/>
        </authorList>
    </citation>
    <scope>NUCLEOTIDE SEQUENCE [LARGE SCALE GENOMIC DNA]</scope>
    <source>
        <strain evidence="4 5">RDMS1</strain>
    </source>
</reference>
<dbReference type="InterPro" id="IPR016181">
    <property type="entry name" value="Acyl_CoA_acyltransferase"/>
</dbReference>
<dbReference type="CDD" id="cd04301">
    <property type="entry name" value="NAT_SF"/>
    <property type="match status" value="1"/>
</dbReference>
<keyword evidence="5" id="KW-1185">Reference proteome</keyword>
<dbReference type="SUPFAM" id="SSF55729">
    <property type="entry name" value="Acyl-CoA N-acyltransferases (Nat)"/>
    <property type="match status" value="1"/>
</dbReference>